<dbReference type="AlphaFoldDB" id="A0A1D6EQX5"/>
<keyword evidence="2" id="KW-0812">Transmembrane</keyword>
<keyword evidence="5" id="KW-1185">Reference proteome</keyword>
<keyword evidence="2" id="KW-1133">Transmembrane helix</keyword>
<dbReference type="KEGG" id="zma:103647459"/>
<protein>
    <submittedName>
        <fullName evidence="3 4">Uncharacterized protein</fullName>
    </submittedName>
</protein>
<dbReference type="Gramene" id="Zm00001eb100050_T001">
    <property type="protein sequence ID" value="Zm00001eb100050_P001"/>
    <property type="gene ID" value="Zm00001eb100050"/>
</dbReference>
<keyword evidence="2" id="KW-0472">Membrane</keyword>
<organism evidence="3">
    <name type="scientific">Zea mays</name>
    <name type="common">Maize</name>
    <dbReference type="NCBI Taxonomy" id="4577"/>
    <lineage>
        <taxon>Eukaryota</taxon>
        <taxon>Viridiplantae</taxon>
        <taxon>Streptophyta</taxon>
        <taxon>Embryophyta</taxon>
        <taxon>Tracheophyta</taxon>
        <taxon>Spermatophyta</taxon>
        <taxon>Magnoliopsida</taxon>
        <taxon>Liliopsida</taxon>
        <taxon>Poales</taxon>
        <taxon>Poaceae</taxon>
        <taxon>PACMAD clade</taxon>
        <taxon>Panicoideae</taxon>
        <taxon>Andropogonodae</taxon>
        <taxon>Andropogoneae</taxon>
        <taxon>Tripsacinae</taxon>
        <taxon>Zea</taxon>
    </lineage>
</organism>
<feature type="transmembrane region" description="Helical" evidence="2">
    <location>
        <begin position="13"/>
        <end position="38"/>
    </location>
</feature>
<dbReference type="OrthoDB" id="1921606at2759"/>
<evidence type="ECO:0000256" key="1">
    <source>
        <dbReference type="SAM" id="MobiDB-lite"/>
    </source>
</evidence>
<dbReference type="PaxDb" id="4577-GRMZM2G342401_P01"/>
<name>A0A1D6EQX5_MAIZE</name>
<dbReference type="OMA" id="DCEVEIM"/>
<dbReference type="Proteomes" id="UP000007305">
    <property type="component" value="Chromosome 2"/>
</dbReference>
<evidence type="ECO:0000313" key="3">
    <source>
        <dbReference type="EMBL" id="ONM22144.1"/>
    </source>
</evidence>
<dbReference type="EMBL" id="CM007648">
    <property type="protein sequence ID" value="ONM22144.1"/>
    <property type="molecule type" value="Genomic_DNA"/>
</dbReference>
<dbReference type="PANTHER" id="PTHR36369:SF1">
    <property type="entry name" value="TRANSMEMBRANE PROTEIN"/>
    <property type="match status" value="1"/>
</dbReference>
<reference evidence="3 5" key="1">
    <citation type="submission" date="2015-12" db="EMBL/GenBank/DDBJ databases">
        <title>Update maize B73 reference genome by single molecule sequencing technologies.</title>
        <authorList>
            <consortium name="Maize Genome Sequencing Project"/>
            <person name="Ware D."/>
        </authorList>
    </citation>
    <scope>NUCLEOTIDE SEQUENCE [LARGE SCALE GENOMIC DNA]</scope>
    <source>
        <strain evidence="5">cv. B73</strain>
        <tissue evidence="3">Seedling</tissue>
    </source>
</reference>
<evidence type="ECO:0000313" key="5">
    <source>
        <dbReference type="Proteomes" id="UP000007305"/>
    </source>
</evidence>
<evidence type="ECO:0000313" key="4">
    <source>
        <dbReference type="EnsemblPlants" id="Zm00001eb100050_P001"/>
    </source>
</evidence>
<dbReference type="eggNOG" id="ENOG502S7IT">
    <property type="taxonomic scope" value="Eukaryota"/>
</dbReference>
<sequence>MVPAEAIAIAVRLYSLSAAAAAAGSLLAWLVAAAAGLWRRIRAASASSHNKRGSSVRAVIGNDDREPQPPLPSRAAITEEPRRPVALAPAELLSPSSVSELTNTPSSKVRFTAHYYSGALGDDDDDGGGVVDGVRKCADTDDCEVEIMVLRRSVSEPARRRRARTLLAAAAAPWEERETMAVRRRSDLGCWYRHVDMAALDGSVVRLWDGGVAGREREDEERAQDWNCNDCRYRS</sequence>
<feature type="region of interest" description="Disordered" evidence="1">
    <location>
        <begin position="52"/>
        <end position="80"/>
    </location>
</feature>
<proteinExistence type="predicted"/>
<reference evidence="4" key="2">
    <citation type="submission" date="2019-07" db="EMBL/GenBank/DDBJ databases">
        <authorList>
            <person name="Seetharam A."/>
            <person name="Woodhouse M."/>
            <person name="Cannon E."/>
        </authorList>
    </citation>
    <scope>NUCLEOTIDE SEQUENCE [LARGE SCALE GENOMIC DNA]</scope>
    <source>
        <strain evidence="4">cv. B73</strain>
    </source>
</reference>
<accession>A0A1D6EQX5</accession>
<reference evidence="4" key="3">
    <citation type="submission" date="2021-05" db="UniProtKB">
        <authorList>
            <consortium name="EnsemblPlants"/>
        </authorList>
    </citation>
    <scope>IDENTIFICATION</scope>
    <source>
        <strain evidence="4">cv. B73</strain>
    </source>
</reference>
<gene>
    <name evidence="3" type="ORF">ZEAMMB73_Zm00001d005807</name>
</gene>
<dbReference type="PANTHER" id="PTHR36369">
    <property type="entry name" value="TRANSMEMBRANE PROTEIN"/>
    <property type="match status" value="1"/>
</dbReference>
<dbReference type="ExpressionAtlas" id="A0A1D6EQX5">
    <property type="expression patterns" value="baseline and differential"/>
</dbReference>
<evidence type="ECO:0000256" key="2">
    <source>
        <dbReference type="SAM" id="Phobius"/>
    </source>
</evidence>
<dbReference type="EnsemblPlants" id="Zm00001eb100050_T001">
    <property type="protein sequence ID" value="Zm00001eb100050_P001"/>
    <property type="gene ID" value="Zm00001eb100050"/>
</dbReference>